<keyword evidence="2" id="KW-0472">Membrane</keyword>
<keyword evidence="2" id="KW-0812">Transmembrane</keyword>
<proteinExistence type="predicted"/>
<evidence type="ECO:0000313" key="4">
    <source>
        <dbReference type="Proteomes" id="UP001367508"/>
    </source>
</evidence>
<feature type="compositionally biased region" description="Basic and acidic residues" evidence="1">
    <location>
        <begin position="149"/>
        <end position="161"/>
    </location>
</feature>
<dbReference type="Proteomes" id="UP001367508">
    <property type="component" value="Unassembled WGS sequence"/>
</dbReference>
<evidence type="ECO:0000256" key="2">
    <source>
        <dbReference type="SAM" id="Phobius"/>
    </source>
</evidence>
<feature type="region of interest" description="Disordered" evidence="1">
    <location>
        <begin position="148"/>
        <end position="171"/>
    </location>
</feature>
<organism evidence="3 4">
    <name type="scientific">Canavalia gladiata</name>
    <name type="common">Sword bean</name>
    <name type="synonym">Dolichos gladiatus</name>
    <dbReference type="NCBI Taxonomy" id="3824"/>
    <lineage>
        <taxon>Eukaryota</taxon>
        <taxon>Viridiplantae</taxon>
        <taxon>Streptophyta</taxon>
        <taxon>Embryophyta</taxon>
        <taxon>Tracheophyta</taxon>
        <taxon>Spermatophyta</taxon>
        <taxon>Magnoliopsida</taxon>
        <taxon>eudicotyledons</taxon>
        <taxon>Gunneridae</taxon>
        <taxon>Pentapetalae</taxon>
        <taxon>rosids</taxon>
        <taxon>fabids</taxon>
        <taxon>Fabales</taxon>
        <taxon>Fabaceae</taxon>
        <taxon>Papilionoideae</taxon>
        <taxon>50 kb inversion clade</taxon>
        <taxon>NPAAA clade</taxon>
        <taxon>indigoferoid/millettioid clade</taxon>
        <taxon>Phaseoleae</taxon>
        <taxon>Canavalia</taxon>
    </lineage>
</organism>
<accession>A0AAN9Q6A3</accession>
<dbReference type="EMBL" id="JAYMYQ010000006">
    <property type="protein sequence ID" value="KAK7323736.1"/>
    <property type="molecule type" value="Genomic_DNA"/>
</dbReference>
<reference evidence="3 4" key="1">
    <citation type="submission" date="2024-01" db="EMBL/GenBank/DDBJ databases">
        <title>The genomes of 5 underutilized Papilionoideae crops provide insights into root nodulation and disease resistanc.</title>
        <authorList>
            <person name="Jiang F."/>
        </authorList>
    </citation>
    <scope>NUCLEOTIDE SEQUENCE [LARGE SCALE GENOMIC DNA]</scope>
    <source>
        <strain evidence="3">LVBAO_FW01</strain>
        <tissue evidence="3">Leaves</tissue>
    </source>
</reference>
<evidence type="ECO:0000313" key="3">
    <source>
        <dbReference type="EMBL" id="KAK7323736.1"/>
    </source>
</evidence>
<gene>
    <name evidence="3" type="ORF">VNO77_27227</name>
</gene>
<comment type="caution">
    <text evidence="3">The sequence shown here is derived from an EMBL/GenBank/DDBJ whole genome shotgun (WGS) entry which is preliminary data.</text>
</comment>
<feature type="transmembrane region" description="Helical" evidence="2">
    <location>
        <begin position="25"/>
        <end position="44"/>
    </location>
</feature>
<keyword evidence="4" id="KW-1185">Reference proteome</keyword>
<sequence length="171" mass="19916">MGVELLDWDEQPRKLDDVPDPRPSTWFVLYGLIGASWLPVAIGYKQQGLHVEICMEEVVCLCEAFQVVQNCDEPNLNLEYHHENQAWPKNHYFKCRNPKSQKLSCKRIVQDFENRNIVTSFLVSLVKITQVLLVRFCVFQKSRAQNHHGTKDREVANREQEGDSVLSNFKK</sequence>
<name>A0AAN9Q6A3_CANGL</name>
<protein>
    <submittedName>
        <fullName evidence="3">Uncharacterized protein</fullName>
    </submittedName>
</protein>
<evidence type="ECO:0000256" key="1">
    <source>
        <dbReference type="SAM" id="MobiDB-lite"/>
    </source>
</evidence>
<keyword evidence="2" id="KW-1133">Transmembrane helix</keyword>
<dbReference type="AlphaFoldDB" id="A0AAN9Q6A3"/>